<evidence type="ECO:0008006" key="3">
    <source>
        <dbReference type="Google" id="ProtNLM"/>
    </source>
</evidence>
<proteinExistence type="predicted"/>
<dbReference type="Proteomes" id="UP000183365">
    <property type="component" value="Unassembled WGS sequence"/>
</dbReference>
<dbReference type="AlphaFoldDB" id="A0A1L0CLR1"/>
<dbReference type="VEuPathDB" id="FungiDB:HGUI_01569"/>
<sequence length="861" mass="101057">MENAEIDIHSLKVINDVVPELQTKHISLYKNEHIFLVGEESNDIFHYIKDGSSYILLFKHDYEDYKTSDDESVKIKKIESIDNANTMVILLDNGDLKSFVLPDLIYVDGSDVKNVDDFEYIGNNRVLIIKNGELKMYEIVNSKIIEQKWLTLKDIHEMSISTKIDKNKYGILLVDDKKKLKYLTVVIGKDNKFELKDVNTNKRDGNIKVYNIASALLYVIVVDNGQSSWIYFIAHGEMEVKKELEFSHEFMTLNVIDLNAFIEFKDYRIKLNLLTFKWEELQSLPNNFLSFDNKLVLSWKDVEELDKEGKYLQDFENRYKKVNIYENILLNQLAKDVQIEHEKLLLVNNLSIETNQAIIDESMQLLIPERTSSLIKNFDIESIQLCDLVYNLLRNAPKNVIINLEMQYVCYYKLLLITFHNESINNDIVESWVDMAIKDKIDLKVLFYLLGFEVFGDIWIYNGLINIVDKLKLLKLESKIDNRIQLLKDLIVLLTNDDTKSKIYDFYHVKKTINFEFVKAISKINDFNEVLELMNYVDHESFADELIKAYESINSEYILYALYKYKHNYRSCSLLLKDNEQFEDFEHELVDNLEEIKDDEEFISCFVVLCNNLTHLDSKLLKKATQLIAKEDKYAKLIIPKINNDLIKNELIAKLENLNNCDDELLDIILDFYSNKINKYFLNDPVVFAKYSKALQRYKEDNDIEGKSTLRDYLSDVIKSDNLGKSLINEVLSKLSHNLLVFENKLNERFQDHMYIKLLFGFDGGIDYNLEMNDFIMLTKEIHHDNDLLIRVLDNYKENELVFMKLLNKFILEATQSVEIFEIIPNNMKVKLMKGILLNTIVQMENKTDSLKTRIKLLSGL</sequence>
<dbReference type="OrthoDB" id="5325112at2759"/>
<protein>
    <recommendedName>
        <fullName evidence="3">CNH domain-containing protein</fullName>
    </recommendedName>
</protein>
<evidence type="ECO:0000313" key="1">
    <source>
        <dbReference type="EMBL" id="SGZ39369.1"/>
    </source>
</evidence>
<name>A0A1L0CLR1_9ASCO</name>
<accession>A0A1L0CLR1</accession>
<reference evidence="2" key="1">
    <citation type="submission" date="2016-11" db="EMBL/GenBank/DDBJ databases">
        <authorList>
            <person name="Guldener U."/>
        </authorList>
    </citation>
    <scope>NUCLEOTIDE SEQUENCE [LARGE SCALE GENOMIC DNA]</scope>
</reference>
<evidence type="ECO:0000313" key="2">
    <source>
        <dbReference type="Proteomes" id="UP000183365"/>
    </source>
</evidence>
<gene>
    <name evidence="1" type="ORF">HGUI_01569</name>
</gene>
<keyword evidence="2" id="KW-1185">Reference proteome</keyword>
<dbReference type="EMBL" id="FQNF01000022">
    <property type="protein sequence ID" value="SGZ39369.1"/>
    <property type="molecule type" value="Genomic_DNA"/>
</dbReference>
<organism evidence="1 2">
    <name type="scientific">Hanseniaspora guilliermondii</name>
    <dbReference type="NCBI Taxonomy" id="56406"/>
    <lineage>
        <taxon>Eukaryota</taxon>
        <taxon>Fungi</taxon>
        <taxon>Dikarya</taxon>
        <taxon>Ascomycota</taxon>
        <taxon>Saccharomycotina</taxon>
        <taxon>Saccharomycetes</taxon>
        <taxon>Saccharomycodales</taxon>
        <taxon>Saccharomycodaceae</taxon>
        <taxon>Hanseniaspora</taxon>
    </lineage>
</organism>